<feature type="region of interest" description="Disordered" evidence="1">
    <location>
        <begin position="113"/>
        <end position="141"/>
    </location>
</feature>
<dbReference type="SUPFAM" id="SSF56672">
    <property type="entry name" value="DNA/RNA polymerases"/>
    <property type="match status" value="1"/>
</dbReference>
<gene>
    <name evidence="3" type="ORF">Tco_0939569</name>
</gene>
<evidence type="ECO:0000313" key="3">
    <source>
        <dbReference type="EMBL" id="GJT39704.1"/>
    </source>
</evidence>
<reference evidence="3" key="2">
    <citation type="submission" date="2022-01" db="EMBL/GenBank/DDBJ databases">
        <authorList>
            <person name="Yamashiro T."/>
            <person name="Shiraishi A."/>
            <person name="Satake H."/>
            <person name="Nakayama K."/>
        </authorList>
    </citation>
    <scope>NUCLEOTIDE SEQUENCE</scope>
</reference>
<feature type="compositionally biased region" description="Polar residues" evidence="1">
    <location>
        <begin position="114"/>
        <end position="141"/>
    </location>
</feature>
<dbReference type="InterPro" id="IPR013103">
    <property type="entry name" value="RVT_2"/>
</dbReference>
<dbReference type="InterPro" id="IPR043502">
    <property type="entry name" value="DNA/RNA_pol_sf"/>
</dbReference>
<dbReference type="Pfam" id="PF07727">
    <property type="entry name" value="RVT_2"/>
    <property type="match status" value="1"/>
</dbReference>
<accession>A0ABQ5DRJ2</accession>
<evidence type="ECO:0000259" key="2">
    <source>
        <dbReference type="Pfam" id="PF07727"/>
    </source>
</evidence>
<keyword evidence="4" id="KW-1185">Reference proteome</keyword>
<evidence type="ECO:0000313" key="4">
    <source>
        <dbReference type="Proteomes" id="UP001151760"/>
    </source>
</evidence>
<comment type="caution">
    <text evidence="3">The sequence shown here is derived from an EMBL/GenBank/DDBJ whole genome shotgun (WGS) entry which is preliminary data.</text>
</comment>
<reference evidence="3" key="1">
    <citation type="journal article" date="2022" name="Int. J. Mol. Sci.">
        <title>Draft Genome of Tanacetum Coccineum: Genomic Comparison of Closely Related Tanacetum-Family Plants.</title>
        <authorList>
            <person name="Yamashiro T."/>
            <person name="Shiraishi A."/>
            <person name="Nakayama K."/>
            <person name="Satake H."/>
        </authorList>
    </citation>
    <scope>NUCLEOTIDE SEQUENCE</scope>
</reference>
<name>A0ABQ5DRJ2_9ASTR</name>
<proteinExistence type="predicted"/>
<evidence type="ECO:0000256" key="1">
    <source>
        <dbReference type="SAM" id="MobiDB-lite"/>
    </source>
</evidence>
<dbReference type="Proteomes" id="UP001151760">
    <property type="component" value="Unassembled WGS sequence"/>
</dbReference>
<organism evidence="3 4">
    <name type="scientific">Tanacetum coccineum</name>
    <dbReference type="NCBI Taxonomy" id="301880"/>
    <lineage>
        <taxon>Eukaryota</taxon>
        <taxon>Viridiplantae</taxon>
        <taxon>Streptophyta</taxon>
        <taxon>Embryophyta</taxon>
        <taxon>Tracheophyta</taxon>
        <taxon>Spermatophyta</taxon>
        <taxon>Magnoliopsida</taxon>
        <taxon>eudicotyledons</taxon>
        <taxon>Gunneridae</taxon>
        <taxon>Pentapetalae</taxon>
        <taxon>asterids</taxon>
        <taxon>campanulids</taxon>
        <taxon>Asterales</taxon>
        <taxon>Asteraceae</taxon>
        <taxon>Asteroideae</taxon>
        <taxon>Anthemideae</taxon>
        <taxon>Anthemidinae</taxon>
        <taxon>Tanacetum</taxon>
    </lineage>
</organism>
<sequence length="716" mass="80395">MECLVTRFMVMILREFGVNSSRIKVISVKVLEMDRIWSRYGGRLVVFRGGDIVLTAMASEHNSLGPALHDMTPVTISSGLVPNPPSSNTICNTSRSDWVFVVSNQIYTCEHAVSTGSPSSTTVDQDAPSPSNSHTTQETQTPIISHDVEEDNHDIEVAHMGNDPYFGIPIPEVTSDQSSSSDVIHTIVPPDHQVSEHNSKWTKDHPLENIIGDLDRPVSTRLQIHEQALFCYYDAFLTSVEPKNYKDALTQACWIEAMQEELHEFEHLEVWELVPPPDKAFVITLKWIYKVKLDELGGILKNKARLVARGYRQEEGIDFEESFAPVARLEAIRIFLAFAAHMNMVVYQMDVKTAFLNGNLREEVYVSQPDGFVDPDKPNYVYKLKKALYGLKQAPRCVICRCGWIMLVVKYTPFGAHSGSIQLLGDRLVSVSSKRQEKHAIPVRKLNILLYPVVVLQLSIERTSSLNLLAEKNCILNQQAGFMRSFTRGEETLEKKLADDVVTNSGLLVPIRISLKKLAPFGALCLLSSESTQERIAGLGEAKTTSTPTSPTTQAQVTYVSESVSYSKFEAKTFSLKNRHKHPQGRFEGVTDWYQSQGYREPVTMSSATSDVTYTSVYTDSEPGRAFWGADDEEISEGGIPRTPPVPQDEDEREPMFIQTHDPDYVPEAIYPEYIPLEDDHEFSGDGRNSHLPTIEFISYTELPQICILSRIPRIA</sequence>
<feature type="domain" description="Reverse transcriptase Ty1/copia-type" evidence="2">
    <location>
        <begin position="269"/>
        <end position="398"/>
    </location>
</feature>
<dbReference type="EMBL" id="BQNB010015408">
    <property type="protein sequence ID" value="GJT39704.1"/>
    <property type="molecule type" value="Genomic_DNA"/>
</dbReference>
<protein>
    <submittedName>
        <fullName evidence="3">Retrovirus-related pol polyprotein from transposon TNT 1-94</fullName>
    </submittedName>
</protein>